<proteinExistence type="predicted"/>
<feature type="compositionally biased region" description="Low complexity" evidence="1">
    <location>
        <begin position="140"/>
        <end position="152"/>
    </location>
</feature>
<evidence type="ECO:0000256" key="1">
    <source>
        <dbReference type="SAM" id="MobiDB-lite"/>
    </source>
</evidence>
<comment type="caution">
    <text evidence="2">The sequence shown here is derived from an EMBL/GenBank/DDBJ whole genome shotgun (WGS) entry which is preliminary data.</text>
</comment>
<sequence>MVVNKVSVLVRGVASREAELTNTPSPVGFKVGAVTGVEAVLSRFVRPVGDGEVSLSAESLAVGAVALFVAETGVDVEVVDMAGPIVELVEVDESGGVTGGILCFCGKLVVVTVNIEGSVSTIIPVDLVRVTKEEVVWMRSSTQPTSPSLSSSKAGSACPPDTDARAQ</sequence>
<accession>A0ABR0BD94</accession>
<evidence type="ECO:0000313" key="3">
    <source>
        <dbReference type="Proteomes" id="UP001287286"/>
    </source>
</evidence>
<protein>
    <submittedName>
        <fullName evidence="2">Uncharacterized protein</fullName>
    </submittedName>
</protein>
<feature type="region of interest" description="Disordered" evidence="1">
    <location>
        <begin position="139"/>
        <end position="167"/>
    </location>
</feature>
<name>A0ABR0BD94_PURLI</name>
<keyword evidence="3" id="KW-1185">Reference proteome</keyword>
<organism evidence="2 3">
    <name type="scientific">Purpureocillium lilacinum</name>
    <name type="common">Paecilomyces lilacinus</name>
    <dbReference type="NCBI Taxonomy" id="33203"/>
    <lineage>
        <taxon>Eukaryota</taxon>
        <taxon>Fungi</taxon>
        <taxon>Dikarya</taxon>
        <taxon>Ascomycota</taxon>
        <taxon>Pezizomycotina</taxon>
        <taxon>Sordariomycetes</taxon>
        <taxon>Hypocreomycetidae</taxon>
        <taxon>Hypocreales</taxon>
        <taxon>Ophiocordycipitaceae</taxon>
        <taxon>Purpureocillium</taxon>
    </lineage>
</organism>
<gene>
    <name evidence="2" type="ORF">Purlil1_13723</name>
</gene>
<dbReference type="Proteomes" id="UP001287286">
    <property type="component" value="Unassembled WGS sequence"/>
</dbReference>
<dbReference type="EMBL" id="JAWRVI010000287">
    <property type="protein sequence ID" value="KAK4068823.1"/>
    <property type="molecule type" value="Genomic_DNA"/>
</dbReference>
<evidence type="ECO:0000313" key="2">
    <source>
        <dbReference type="EMBL" id="KAK4068823.1"/>
    </source>
</evidence>
<reference evidence="2 3" key="1">
    <citation type="journal article" date="2024" name="Microbiol. Resour. Announc.">
        <title>Genome annotations for the ascomycete fungi Trichoderma harzianum, Trichoderma aggressivum, and Purpureocillium lilacinum.</title>
        <authorList>
            <person name="Beijen E.P.W."/>
            <person name="Ohm R.A."/>
        </authorList>
    </citation>
    <scope>NUCLEOTIDE SEQUENCE [LARGE SCALE GENOMIC DNA]</scope>
    <source>
        <strain evidence="2 3">CBS 150709</strain>
    </source>
</reference>